<protein>
    <submittedName>
        <fullName evidence="1">Uncharacterized protein</fullName>
    </submittedName>
</protein>
<dbReference type="RefSeq" id="WP_146885302.1">
    <property type="nucleotide sequence ID" value="NZ_BJXB01000012.1"/>
</dbReference>
<evidence type="ECO:0000313" key="1">
    <source>
        <dbReference type="EMBL" id="GEM47220.1"/>
    </source>
</evidence>
<proteinExistence type="predicted"/>
<dbReference type="Proteomes" id="UP000321306">
    <property type="component" value="Unassembled WGS sequence"/>
</dbReference>
<dbReference type="EMBL" id="BJXB01000012">
    <property type="protein sequence ID" value="GEM47220.1"/>
    <property type="molecule type" value="Genomic_DNA"/>
</dbReference>
<evidence type="ECO:0000313" key="2">
    <source>
        <dbReference type="Proteomes" id="UP000321306"/>
    </source>
</evidence>
<reference evidence="1 2" key="1">
    <citation type="submission" date="2019-07" db="EMBL/GenBank/DDBJ databases">
        <title>Whole genome shotgun sequence of Deinococcus cellulosilyticus NBRC 106333.</title>
        <authorList>
            <person name="Hosoyama A."/>
            <person name="Uohara A."/>
            <person name="Ohji S."/>
            <person name="Ichikawa N."/>
        </authorList>
    </citation>
    <scope>NUCLEOTIDE SEQUENCE [LARGE SCALE GENOMIC DNA]</scope>
    <source>
        <strain evidence="1 2">NBRC 106333</strain>
    </source>
</reference>
<keyword evidence="2" id="KW-1185">Reference proteome</keyword>
<comment type="caution">
    <text evidence="1">The sequence shown here is derived from an EMBL/GenBank/DDBJ whole genome shotgun (WGS) entry which is preliminary data.</text>
</comment>
<name>A0A511N2Z1_DEIC1</name>
<organism evidence="1 2">
    <name type="scientific">Deinococcus cellulosilyticus (strain DSM 18568 / NBRC 106333 / KACC 11606 / 5516J-15)</name>
    <dbReference type="NCBI Taxonomy" id="1223518"/>
    <lineage>
        <taxon>Bacteria</taxon>
        <taxon>Thermotogati</taxon>
        <taxon>Deinococcota</taxon>
        <taxon>Deinococci</taxon>
        <taxon>Deinococcales</taxon>
        <taxon>Deinococcaceae</taxon>
        <taxon>Deinococcus</taxon>
    </lineage>
</organism>
<accession>A0A511N2Z1</accession>
<dbReference type="AlphaFoldDB" id="A0A511N2Z1"/>
<sequence>MTNDPVSVTLSESISGLYVDHQISLTFPTTEEVSTATPRTVSLEVDPDPLYTYHPVTTRKEGDLVQVQGETLLSRLTRIYPGLRPSDNGGAGFTPREALAEIIGQWQQQFPWISLSPAATTVEFYFRTSSPDDPLDFFLPSIRMLALDPDDQDSLSAYDILSQFFECFPGYVFRVNSLNELDIVAPSFLNIYPALLLTDSDLTPEQSEDVDASGVFNACSVESQGYTFVEDQDVMPPAFLTTDEDVWEPPGDKQNLGGGVMWNVDPDVIIGGSSIQIHTVNTIYYEYNGFGSGSQTQEHTDEFTLPLDGSVVTWEFEWVISGPFGFPVRQYAHLSFRAVLDGGKLKGIAVNILDYVGLWPDAITYRYLAWKWALTATGTRYLKNNVTRTGSYLEDKTDLPGIAESREAYGLRKKTLNTGVFFIDDQETLNNMALSFVMTHMNPLRKVSLGQVAPYVVRPDHIGKPVVLPDGRTGTVLDWSYSEAHSPGGSSGSSTITVQMVDVSALDQTAAFGEARYGLAVYGGTP</sequence>
<gene>
    <name evidence="1" type="ORF">DC3_28550</name>
</gene>